<name>A0ABR4LGQ0_9EURO</name>
<proteinExistence type="predicted"/>
<protein>
    <submittedName>
        <fullName evidence="2">Acyl-coenzyme A:6-aminopenicillanic acid acyl-transferase-domain-containing protein</fullName>
    </submittedName>
</protein>
<dbReference type="PANTHER" id="PTHR34180:SF1">
    <property type="entry name" value="BETA-ALANYL-DOPAMINE_CARCININE HYDROLASE"/>
    <property type="match status" value="1"/>
</dbReference>
<comment type="caution">
    <text evidence="2">The sequence shown here is derived from an EMBL/GenBank/DDBJ whole genome shotgun (WGS) entry which is preliminary data.</text>
</comment>
<dbReference type="Gene3D" id="1.10.10.2120">
    <property type="match status" value="1"/>
</dbReference>
<dbReference type="InterPro" id="IPR047794">
    <property type="entry name" value="C45_proenzyme-like"/>
</dbReference>
<accession>A0ABR4LGQ0</accession>
<evidence type="ECO:0000259" key="1">
    <source>
        <dbReference type="Pfam" id="PF03417"/>
    </source>
</evidence>
<dbReference type="EMBL" id="JBFXLQ010000048">
    <property type="protein sequence ID" value="KAL2863736.1"/>
    <property type="molecule type" value="Genomic_DNA"/>
</dbReference>
<dbReference type="InterPro" id="IPR047801">
    <property type="entry name" value="Peptidase_C45"/>
</dbReference>
<dbReference type="Pfam" id="PF03417">
    <property type="entry name" value="AAT"/>
    <property type="match status" value="1"/>
</dbReference>
<evidence type="ECO:0000313" key="2">
    <source>
        <dbReference type="EMBL" id="KAL2863736.1"/>
    </source>
</evidence>
<keyword evidence="3" id="KW-1185">Reference proteome</keyword>
<evidence type="ECO:0000313" key="3">
    <source>
        <dbReference type="Proteomes" id="UP001610432"/>
    </source>
</evidence>
<dbReference type="RefSeq" id="XP_070882715.1">
    <property type="nucleotide sequence ID" value="XM_071030051.1"/>
</dbReference>
<dbReference type="Gene3D" id="3.60.60.10">
    <property type="entry name" value="Penicillin V Acylase, Chain A"/>
    <property type="match status" value="1"/>
</dbReference>
<dbReference type="NCBIfam" id="NF040521">
    <property type="entry name" value="C45_proenzyme"/>
    <property type="match status" value="1"/>
</dbReference>
<dbReference type="InterPro" id="IPR005079">
    <property type="entry name" value="Peptidase_C45_hydrolase"/>
</dbReference>
<sequence>MLVVKCAGSPREIGKQHGAAASALIARCIDFYTGMFKQTSSLAWKDVLGIAESFAGKIKADWPAYYEEMEGVAEGSGRSVLDIIALNVRTEIAFGCFSDGCTALSWQTEGRSFLAQNWDWQSPQKQNLIILEIRRPTKPAIKMVTEAGIIGKIGLNSDGVGVCLNAIRAHGVDPTRFPVHLGLRMALESSTTKQAIESLQRYGIAASAHILIADANESIGCEFTSTTTAVIPMDAGGRVVHTNHLLLEHPGVVDTAWLSDSPFRIERALKLTEQQGVPTWEGVSSIFTDRMNSPVAICRTGEIETLFNIVMDLKERRAVVRLGLPDNPEEVLELRFDDPVPAEIGLC</sequence>
<feature type="domain" description="Peptidase C45 hydrolase" evidence="1">
    <location>
        <begin position="106"/>
        <end position="326"/>
    </location>
</feature>
<reference evidence="2 3" key="1">
    <citation type="submission" date="2024-07" db="EMBL/GenBank/DDBJ databases">
        <title>Section-level genome sequencing and comparative genomics of Aspergillus sections Usti and Cavernicolus.</title>
        <authorList>
            <consortium name="Lawrence Berkeley National Laboratory"/>
            <person name="Nybo J.L."/>
            <person name="Vesth T.C."/>
            <person name="Theobald S."/>
            <person name="Frisvad J.C."/>
            <person name="Larsen T.O."/>
            <person name="Kjaerboelling I."/>
            <person name="Rothschild-Mancinelli K."/>
            <person name="Lyhne E.K."/>
            <person name="Kogle M.E."/>
            <person name="Barry K."/>
            <person name="Clum A."/>
            <person name="Na H."/>
            <person name="Ledsgaard L."/>
            <person name="Lin J."/>
            <person name="Lipzen A."/>
            <person name="Kuo A."/>
            <person name="Riley R."/>
            <person name="Mondo S."/>
            <person name="Labutti K."/>
            <person name="Haridas S."/>
            <person name="Pangalinan J."/>
            <person name="Salamov A.A."/>
            <person name="Simmons B.A."/>
            <person name="Magnuson J.K."/>
            <person name="Chen J."/>
            <person name="Drula E."/>
            <person name="Henrissat B."/>
            <person name="Wiebenga A."/>
            <person name="Lubbers R.J."/>
            <person name="Gomes A.C."/>
            <person name="Macurrencykelacurrency M.R."/>
            <person name="Stajich J."/>
            <person name="Grigoriev I.V."/>
            <person name="Mortensen U.H."/>
            <person name="De Vries R.P."/>
            <person name="Baker S.E."/>
            <person name="Andersen M.R."/>
        </authorList>
    </citation>
    <scope>NUCLEOTIDE SEQUENCE [LARGE SCALE GENOMIC DNA]</scope>
    <source>
        <strain evidence="2 3">CBS 449.75</strain>
    </source>
</reference>
<gene>
    <name evidence="2" type="ORF">BJX67DRAFT_362961</name>
</gene>
<dbReference type="Proteomes" id="UP001610432">
    <property type="component" value="Unassembled WGS sequence"/>
</dbReference>
<organism evidence="2 3">
    <name type="scientific">Aspergillus lucknowensis</name>
    <dbReference type="NCBI Taxonomy" id="176173"/>
    <lineage>
        <taxon>Eukaryota</taxon>
        <taxon>Fungi</taxon>
        <taxon>Dikarya</taxon>
        <taxon>Ascomycota</taxon>
        <taxon>Pezizomycotina</taxon>
        <taxon>Eurotiomycetes</taxon>
        <taxon>Eurotiomycetidae</taxon>
        <taxon>Eurotiales</taxon>
        <taxon>Aspergillaceae</taxon>
        <taxon>Aspergillus</taxon>
        <taxon>Aspergillus subgen. Nidulantes</taxon>
    </lineage>
</organism>
<dbReference type="GeneID" id="98145123"/>
<dbReference type="PANTHER" id="PTHR34180">
    <property type="entry name" value="PEPTIDASE C45"/>
    <property type="match status" value="1"/>
</dbReference>